<evidence type="ECO:0000313" key="1">
    <source>
        <dbReference type="EMBL" id="SVD77696.1"/>
    </source>
</evidence>
<name>A0A382Y311_9ZZZZ</name>
<protein>
    <submittedName>
        <fullName evidence="1">Uncharacterized protein</fullName>
    </submittedName>
</protein>
<dbReference type="AlphaFoldDB" id="A0A382Y311"/>
<sequence>GFRTAFYPYYPEYGNYISLEHRMPDGTELVFDASYEGNKFNFLHALAPLPPVKATDSRTIEQWGAAHYKTHGKTEGRTLPANGNFGDYVRKYPDLLAAYNVAKGIAPKLTKERARWNARRGGPQRKVLWRDARSRRFAGFIVGKTRLLGFGDAGAEKEPFITLINLKTGNDEWTAKLPAQPIKGGASIDSTGRILVTLVDGRVMCFENAK</sequence>
<reference evidence="1" key="1">
    <citation type="submission" date="2018-05" db="EMBL/GenBank/DDBJ databases">
        <authorList>
            <person name="Lanie J.A."/>
            <person name="Ng W.-L."/>
            <person name="Kazmierczak K.M."/>
            <person name="Andrzejewski T.M."/>
            <person name="Davidsen T.M."/>
            <person name="Wayne K.J."/>
            <person name="Tettelin H."/>
            <person name="Glass J.I."/>
            <person name="Rusch D."/>
            <person name="Podicherti R."/>
            <person name="Tsui H.-C.T."/>
            <person name="Winkler M.E."/>
        </authorList>
    </citation>
    <scope>NUCLEOTIDE SEQUENCE</scope>
</reference>
<feature type="non-terminal residue" evidence="1">
    <location>
        <position position="1"/>
    </location>
</feature>
<accession>A0A382Y311</accession>
<organism evidence="1">
    <name type="scientific">marine metagenome</name>
    <dbReference type="NCBI Taxonomy" id="408172"/>
    <lineage>
        <taxon>unclassified sequences</taxon>
        <taxon>metagenomes</taxon>
        <taxon>ecological metagenomes</taxon>
    </lineage>
</organism>
<proteinExistence type="predicted"/>
<gene>
    <name evidence="1" type="ORF">METZ01_LOCUS430550</name>
</gene>
<dbReference type="EMBL" id="UINC01172563">
    <property type="protein sequence ID" value="SVD77696.1"/>
    <property type="molecule type" value="Genomic_DNA"/>
</dbReference>